<comment type="caution">
    <text evidence="2">The sequence shown here is derived from an EMBL/GenBank/DDBJ whole genome shotgun (WGS) entry which is preliminary data.</text>
</comment>
<dbReference type="NCBIfam" id="NF043076">
    <property type="entry name" value="PHA_gran_PhaM"/>
    <property type="match status" value="1"/>
</dbReference>
<dbReference type="RefSeq" id="WP_133703839.1">
    <property type="nucleotide sequence ID" value="NZ_SNXS01000015.1"/>
</dbReference>
<organism evidence="2 3">
    <name type="scientific">Roseateles toxinivorans</name>
    <dbReference type="NCBI Taxonomy" id="270368"/>
    <lineage>
        <taxon>Bacteria</taxon>
        <taxon>Pseudomonadati</taxon>
        <taxon>Pseudomonadota</taxon>
        <taxon>Betaproteobacteria</taxon>
        <taxon>Burkholderiales</taxon>
        <taxon>Sphaerotilaceae</taxon>
        <taxon>Roseateles</taxon>
    </lineage>
</organism>
<protein>
    <submittedName>
        <fullName evidence="2">Uncharacterized protein</fullName>
    </submittedName>
</protein>
<keyword evidence="3" id="KW-1185">Reference proteome</keyword>
<proteinExistence type="predicted"/>
<feature type="region of interest" description="Disordered" evidence="1">
    <location>
        <begin position="216"/>
        <end position="235"/>
    </location>
</feature>
<evidence type="ECO:0000313" key="2">
    <source>
        <dbReference type="EMBL" id="TDP60598.1"/>
    </source>
</evidence>
<name>A0A4R6QD60_9BURK</name>
<dbReference type="InParanoid" id="A0A4R6QD60"/>
<sequence length="235" mass="24522">MADASSFTKFVPGFDFLQGLVKTAGSSLPNIGQWVAPTLNPEELEKRIEELRTVQFWLEQNARMMGATIQALEVQRMTLSTLKSMNVPLAELSETLKIKMPGLDSPMPVFSAAMGQPAAGKKAEKPEKKAEPASAVTAAAAVDPMQWWGALSQQFAQLATNAMKDSATDAAKNLAGAMVKQSFDAAGETLRKAASVPGAVAGAVAGGMVKQAAKTASAGRAAAAKKTAARKRSTG</sequence>
<feature type="compositionally biased region" description="Low complexity" evidence="1">
    <location>
        <begin position="216"/>
        <end position="226"/>
    </location>
</feature>
<dbReference type="Proteomes" id="UP000295361">
    <property type="component" value="Unassembled WGS sequence"/>
</dbReference>
<dbReference type="EMBL" id="SNXS01000015">
    <property type="protein sequence ID" value="TDP60598.1"/>
    <property type="molecule type" value="Genomic_DNA"/>
</dbReference>
<reference evidence="2 3" key="1">
    <citation type="submission" date="2019-03" db="EMBL/GenBank/DDBJ databases">
        <title>Genomic Encyclopedia of Type Strains, Phase IV (KMG-IV): sequencing the most valuable type-strain genomes for metagenomic binning, comparative biology and taxonomic classification.</title>
        <authorList>
            <person name="Goeker M."/>
        </authorList>
    </citation>
    <scope>NUCLEOTIDE SEQUENCE [LARGE SCALE GENOMIC DNA]</scope>
    <source>
        <strain evidence="2 3">DSM 16998</strain>
    </source>
</reference>
<accession>A0A4R6QD60</accession>
<gene>
    <name evidence="2" type="ORF">DES47_11519</name>
</gene>
<dbReference type="AlphaFoldDB" id="A0A4R6QD60"/>
<evidence type="ECO:0000313" key="3">
    <source>
        <dbReference type="Proteomes" id="UP000295361"/>
    </source>
</evidence>
<evidence type="ECO:0000256" key="1">
    <source>
        <dbReference type="SAM" id="MobiDB-lite"/>
    </source>
</evidence>
<dbReference type="InterPro" id="IPR050026">
    <property type="entry name" value="PHA_gran_PhaM_N"/>
</dbReference>
<dbReference type="OrthoDB" id="8566581at2"/>